<feature type="compositionally biased region" description="Basic residues" evidence="3">
    <location>
        <begin position="166"/>
        <end position="176"/>
    </location>
</feature>
<keyword evidence="5" id="KW-1185">Reference proteome</keyword>
<sequence>MMSESRDADEDVLSDYWVTSWEQQTLQEVEAEADHQQRLHDEADAATEKMWAMFQSAAQCVAVMYKGAADSQQSMWVPFQTAAGHITALYKDAVESVRRSGEIGVQAGYQRRTREVLNWARRRRHIRREELIAFLAGKSPPHRSPHLRGSPRTRISLERMGPRLPSPHHTHMHSHAHNPDPDLNTFREALGISGQPSLNVRPPPVGSPTLSSRRRNSTHLPELQAFICDEFARNKRPAPSSSPTHDVTMDSPQHKRSRYT</sequence>
<feature type="region of interest" description="Disordered" evidence="3">
    <location>
        <begin position="138"/>
        <end position="260"/>
    </location>
</feature>
<dbReference type="GO" id="GO:0005634">
    <property type="term" value="C:nucleus"/>
    <property type="evidence" value="ECO:0007669"/>
    <property type="project" value="UniProtKB-SubCell"/>
</dbReference>
<comment type="subcellular location">
    <subcellularLocation>
        <location evidence="1">Nucleus</location>
    </subcellularLocation>
</comment>
<name>A0AAW0VW49_CHEQU</name>
<feature type="compositionally biased region" description="Basic residues" evidence="3">
    <location>
        <begin position="140"/>
        <end position="151"/>
    </location>
</feature>
<dbReference type="Proteomes" id="UP001445076">
    <property type="component" value="Unassembled WGS sequence"/>
</dbReference>
<dbReference type="PANTHER" id="PTHR31624:SF4">
    <property type="entry name" value="CHROMOSOME 16 OPEN READING FRAME 72"/>
    <property type="match status" value="1"/>
</dbReference>
<dbReference type="InterPro" id="IPR029196">
    <property type="entry name" value="HAPSTR1-like"/>
</dbReference>
<protein>
    <submittedName>
        <fullName evidence="4">Uncharacterized protein</fullName>
    </submittedName>
</protein>
<evidence type="ECO:0000256" key="2">
    <source>
        <dbReference type="ARBA" id="ARBA00023242"/>
    </source>
</evidence>
<dbReference type="EMBL" id="JARKIK010000255">
    <property type="protein sequence ID" value="KAK8720682.1"/>
    <property type="molecule type" value="Genomic_DNA"/>
</dbReference>
<evidence type="ECO:0000313" key="5">
    <source>
        <dbReference type="Proteomes" id="UP001445076"/>
    </source>
</evidence>
<dbReference type="Pfam" id="PF15251">
    <property type="entry name" value="TAPR1-like"/>
    <property type="match status" value="1"/>
</dbReference>
<evidence type="ECO:0000256" key="3">
    <source>
        <dbReference type="SAM" id="MobiDB-lite"/>
    </source>
</evidence>
<comment type="caution">
    <text evidence="4">The sequence shown here is derived from an EMBL/GenBank/DDBJ whole genome shotgun (WGS) entry which is preliminary data.</text>
</comment>
<reference evidence="4 5" key="1">
    <citation type="journal article" date="2024" name="BMC Genomics">
        <title>Genome assembly of redclaw crayfish (Cherax quadricarinatus) provides insights into its immune adaptation and hypoxia tolerance.</title>
        <authorList>
            <person name="Liu Z."/>
            <person name="Zheng J."/>
            <person name="Li H."/>
            <person name="Fang K."/>
            <person name="Wang S."/>
            <person name="He J."/>
            <person name="Zhou D."/>
            <person name="Weng S."/>
            <person name="Chi M."/>
            <person name="Gu Z."/>
            <person name="He J."/>
            <person name="Li F."/>
            <person name="Wang M."/>
        </authorList>
    </citation>
    <scope>NUCLEOTIDE SEQUENCE [LARGE SCALE GENOMIC DNA]</scope>
    <source>
        <strain evidence="4">ZL_2023a</strain>
    </source>
</reference>
<accession>A0AAW0VW49</accession>
<dbReference type="InterPro" id="IPR040308">
    <property type="entry name" value="HAPR1"/>
</dbReference>
<organism evidence="4 5">
    <name type="scientific">Cherax quadricarinatus</name>
    <name type="common">Australian red claw crayfish</name>
    <dbReference type="NCBI Taxonomy" id="27406"/>
    <lineage>
        <taxon>Eukaryota</taxon>
        <taxon>Metazoa</taxon>
        <taxon>Ecdysozoa</taxon>
        <taxon>Arthropoda</taxon>
        <taxon>Crustacea</taxon>
        <taxon>Multicrustacea</taxon>
        <taxon>Malacostraca</taxon>
        <taxon>Eumalacostraca</taxon>
        <taxon>Eucarida</taxon>
        <taxon>Decapoda</taxon>
        <taxon>Pleocyemata</taxon>
        <taxon>Astacidea</taxon>
        <taxon>Parastacoidea</taxon>
        <taxon>Parastacidae</taxon>
        <taxon>Cherax</taxon>
    </lineage>
</organism>
<proteinExistence type="predicted"/>
<evidence type="ECO:0000313" key="4">
    <source>
        <dbReference type="EMBL" id="KAK8720682.1"/>
    </source>
</evidence>
<gene>
    <name evidence="4" type="ORF">OTU49_013162</name>
</gene>
<keyword evidence="2" id="KW-0539">Nucleus</keyword>
<dbReference type="PANTHER" id="PTHR31624">
    <property type="entry name" value="UPF0472 PROTEIN C16ORF72"/>
    <property type="match status" value="1"/>
</dbReference>
<evidence type="ECO:0000256" key="1">
    <source>
        <dbReference type="ARBA" id="ARBA00004123"/>
    </source>
</evidence>
<dbReference type="AlphaFoldDB" id="A0AAW0VW49"/>